<feature type="domain" description="Fe2OG dioxygenase" evidence="7">
    <location>
        <begin position="466"/>
        <end position="591"/>
    </location>
</feature>
<accession>A0ABU5TPL6</accession>
<reference evidence="8 9" key="1">
    <citation type="submission" date="2023-12" db="EMBL/GenBank/DDBJ databases">
        <title>Baltic Sea Cyanobacteria.</title>
        <authorList>
            <person name="Delbaje E."/>
            <person name="Fewer D.P."/>
            <person name="Shishido T.K."/>
        </authorList>
    </citation>
    <scope>NUCLEOTIDE SEQUENCE [LARGE SCALE GENOMIC DNA]</scope>
    <source>
        <strain evidence="8 9">UHCC 0370</strain>
    </source>
</reference>
<sequence>MIKTSNSIAEILCLIEPAVVPKLMTVSNWNKIDHIAQILPNALSSFFGFEYRLGNTLAEADFLLCVAADEAGKRVLGDRNYSVSIPALVTEDPIWQRIQTFASEWNTSTSAIAKDVFNIWLEFDIPKAFADGQIPTPSFFMGVNDVYRCDSLEEQKKRRGWLVEESLPLLFGKSLPSANQEMLYHCFQELPKGAHVFQIGLMLARQVETVRLCIRNISPLQIGSYLSAISWKGNIEKLTQFLHLLSPLVDRVDLDIDVDFSTQSKIGLECYFYQQPSLEPRWVSFFNFLEERSLCLPEKRKAIFSYPGYLRESANQEQWPKGLKRLTQFLGAKNEGILFRGIHHVKITYEDDAPQEAKSYLYVTRKNLNHQEIKQAIKSPKNFVEIENFLTESEQEELWQFTKNHNNGFVLSDVYNQKLPVSDRQYHRHSLILDQPFTLSPLIVEKVCQVLPQILATLQTQEFPLGPIEAQLTAHNDGEYFKLHNDNGIEAVASRILTFVYYFHQQPKAFTGGELRIYDGKFEGENGEKGDQGEKGEKRKKFVPTGYHVVVPRNNCIVFFPSQLMHEVTQVQCPSQKILDGRFTVNGWVHDASKIKELPDENL</sequence>
<dbReference type="Pfam" id="PF13640">
    <property type="entry name" value="2OG-FeII_Oxy_3"/>
    <property type="match status" value="1"/>
</dbReference>
<evidence type="ECO:0000313" key="8">
    <source>
        <dbReference type="EMBL" id="MEA5480090.1"/>
    </source>
</evidence>
<dbReference type="InterPro" id="IPR006620">
    <property type="entry name" value="Pro_4_hyd_alph"/>
</dbReference>
<evidence type="ECO:0000256" key="5">
    <source>
        <dbReference type="ARBA" id="ARBA00023002"/>
    </source>
</evidence>
<evidence type="ECO:0000256" key="1">
    <source>
        <dbReference type="ARBA" id="ARBA00001961"/>
    </source>
</evidence>
<dbReference type="SMART" id="SM00702">
    <property type="entry name" value="P4Hc"/>
    <property type="match status" value="1"/>
</dbReference>
<dbReference type="Proteomes" id="UP001301388">
    <property type="component" value="Unassembled WGS sequence"/>
</dbReference>
<keyword evidence="4" id="KW-0223">Dioxygenase</keyword>
<gene>
    <name evidence="8" type="ORF">VB774_20875</name>
</gene>
<comment type="caution">
    <text evidence="8">The sequence shown here is derived from an EMBL/GenBank/DDBJ whole genome shotgun (WGS) entry which is preliminary data.</text>
</comment>
<keyword evidence="2" id="KW-0479">Metal-binding</keyword>
<organism evidence="8 9">
    <name type="scientific">Pseudanabaena galeata UHCC 0370</name>
    <dbReference type="NCBI Taxonomy" id="3110310"/>
    <lineage>
        <taxon>Bacteria</taxon>
        <taxon>Bacillati</taxon>
        <taxon>Cyanobacteriota</taxon>
        <taxon>Cyanophyceae</taxon>
        <taxon>Pseudanabaenales</taxon>
        <taxon>Pseudanabaenaceae</taxon>
        <taxon>Pseudanabaena</taxon>
    </lineage>
</organism>
<evidence type="ECO:0000256" key="3">
    <source>
        <dbReference type="ARBA" id="ARBA00022896"/>
    </source>
</evidence>
<evidence type="ECO:0000313" key="9">
    <source>
        <dbReference type="Proteomes" id="UP001301388"/>
    </source>
</evidence>
<keyword evidence="3" id="KW-0847">Vitamin C</keyword>
<keyword evidence="5" id="KW-0560">Oxidoreductase</keyword>
<evidence type="ECO:0000256" key="2">
    <source>
        <dbReference type="ARBA" id="ARBA00022723"/>
    </source>
</evidence>
<dbReference type="RefSeq" id="WP_323263180.1">
    <property type="nucleotide sequence ID" value="NZ_JAYGIE010000109.1"/>
</dbReference>
<keyword evidence="9" id="KW-1185">Reference proteome</keyword>
<dbReference type="PROSITE" id="PS51471">
    <property type="entry name" value="FE2OG_OXY"/>
    <property type="match status" value="1"/>
</dbReference>
<dbReference type="EMBL" id="JAYGIE010000109">
    <property type="protein sequence ID" value="MEA5480090.1"/>
    <property type="molecule type" value="Genomic_DNA"/>
</dbReference>
<evidence type="ECO:0000256" key="6">
    <source>
        <dbReference type="ARBA" id="ARBA00023004"/>
    </source>
</evidence>
<dbReference type="Gene3D" id="2.60.120.620">
    <property type="entry name" value="q2cbj1_9rhob like domain"/>
    <property type="match status" value="1"/>
</dbReference>
<dbReference type="InterPro" id="IPR044862">
    <property type="entry name" value="Pro_4_hyd_alph_FE2OG_OXY"/>
</dbReference>
<comment type="cofactor">
    <cofactor evidence="1">
        <name>L-ascorbate</name>
        <dbReference type="ChEBI" id="CHEBI:38290"/>
    </cofactor>
</comment>
<evidence type="ECO:0000259" key="7">
    <source>
        <dbReference type="PROSITE" id="PS51471"/>
    </source>
</evidence>
<protein>
    <submittedName>
        <fullName evidence="8">2OG-Fe(II) oxygenase</fullName>
    </submittedName>
</protein>
<dbReference type="InterPro" id="IPR005123">
    <property type="entry name" value="Oxoglu/Fe-dep_dioxygenase_dom"/>
</dbReference>
<evidence type="ECO:0000256" key="4">
    <source>
        <dbReference type="ARBA" id="ARBA00022964"/>
    </source>
</evidence>
<name>A0ABU5TPL6_9CYAN</name>
<keyword evidence="6" id="KW-0408">Iron</keyword>
<proteinExistence type="predicted"/>